<dbReference type="Gene3D" id="3.90.1300.10">
    <property type="entry name" value="Amidase signature (AS) domain"/>
    <property type="match status" value="1"/>
</dbReference>
<keyword evidence="1 5" id="KW-0436">Ligase</keyword>
<dbReference type="InterPro" id="IPR000120">
    <property type="entry name" value="Amidase"/>
</dbReference>
<dbReference type="HAMAP" id="MF_00120">
    <property type="entry name" value="GatA"/>
    <property type="match status" value="1"/>
</dbReference>
<dbReference type="Pfam" id="PF01425">
    <property type="entry name" value="Amidase"/>
    <property type="match status" value="1"/>
</dbReference>
<protein>
    <recommendedName>
        <fullName evidence="5">Glutamyl-tRNA(Gln) amidotransferase subunit A, mitochondrial</fullName>
        <shortName evidence="5">Glu-AdT subunit A</shortName>
        <ecNumber evidence="5">6.3.5.7</ecNumber>
    </recommendedName>
</protein>
<keyword evidence="7" id="KW-1185">Reference proteome</keyword>
<evidence type="ECO:0000256" key="2">
    <source>
        <dbReference type="ARBA" id="ARBA00022741"/>
    </source>
</evidence>
<accession>A0A8B8AXX4</accession>
<feature type="domain" description="Amidase" evidence="6">
    <location>
        <begin position="25"/>
        <end position="486"/>
    </location>
</feature>
<dbReference type="AlphaFoldDB" id="A0A8B8AXX4"/>
<feature type="active site" description="Charge relay system" evidence="5">
    <location>
        <position position="81"/>
    </location>
</feature>
<dbReference type="GO" id="GO:0030956">
    <property type="term" value="C:glutamyl-tRNA(Gln) amidotransferase complex"/>
    <property type="evidence" value="ECO:0007669"/>
    <property type="project" value="UniProtKB-UniRule"/>
</dbReference>
<evidence type="ECO:0000313" key="7">
    <source>
        <dbReference type="Proteomes" id="UP000694844"/>
    </source>
</evidence>
<dbReference type="GO" id="GO:0005739">
    <property type="term" value="C:mitochondrion"/>
    <property type="evidence" value="ECO:0007669"/>
    <property type="project" value="UniProtKB-SubCell"/>
</dbReference>
<keyword evidence="3 5" id="KW-0067">ATP-binding</keyword>
<evidence type="ECO:0000256" key="4">
    <source>
        <dbReference type="ARBA" id="ARBA00022917"/>
    </source>
</evidence>
<comment type="catalytic activity">
    <reaction evidence="5">
        <text>L-glutamyl-tRNA(Gln) + L-glutamine + ATP + H2O = L-glutaminyl-tRNA(Gln) + L-glutamate + ADP + phosphate + H(+)</text>
        <dbReference type="Rhea" id="RHEA:17521"/>
        <dbReference type="Rhea" id="RHEA-COMP:9681"/>
        <dbReference type="Rhea" id="RHEA-COMP:9684"/>
        <dbReference type="ChEBI" id="CHEBI:15377"/>
        <dbReference type="ChEBI" id="CHEBI:15378"/>
        <dbReference type="ChEBI" id="CHEBI:29985"/>
        <dbReference type="ChEBI" id="CHEBI:30616"/>
        <dbReference type="ChEBI" id="CHEBI:43474"/>
        <dbReference type="ChEBI" id="CHEBI:58359"/>
        <dbReference type="ChEBI" id="CHEBI:78520"/>
        <dbReference type="ChEBI" id="CHEBI:78521"/>
        <dbReference type="ChEBI" id="CHEBI:456216"/>
        <dbReference type="EC" id="6.3.5.7"/>
    </reaction>
</comment>
<name>A0A8B8AXX4_CRAVI</name>
<gene>
    <name evidence="8" type="primary">LOC111105261</name>
</gene>
<dbReference type="PANTHER" id="PTHR11895">
    <property type="entry name" value="TRANSAMIDASE"/>
    <property type="match status" value="1"/>
</dbReference>
<comment type="similarity">
    <text evidence="5">Belongs to the amidase family. GatA subfamily.</text>
</comment>
<evidence type="ECO:0000256" key="3">
    <source>
        <dbReference type="ARBA" id="ARBA00022840"/>
    </source>
</evidence>
<keyword evidence="4 5" id="KW-0648">Protein biosynthesis</keyword>
<keyword evidence="2 5" id="KW-0547">Nucleotide-binding</keyword>
<dbReference type="SUPFAM" id="SSF75304">
    <property type="entry name" value="Amidase signature (AS) enzymes"/>
    <property type="match status" value="1"/>
</dbReference>
<comment type="subcellular location">
    <subcellularLocation>
        <location evidence="5">Mitochondrion</location>
    </subcellularLocation>
</comment>
<dbReference type="InterPro" id="IPR004412">
    <property type="entry name" value="GatA"/>
</dbReference>
<dbReference type="InterPro" id="IPR023631">
    <property type="entry name" value="Amidase_dom"/>
</dbReference>
<comment type="function">
    <text evidence="5">Allows the formation of correctly charged Gln-tRNA(Gln) through the transamidation of misacylated Glu-tRNA(Gln) in the mitochondria. The reaction takes place in the presence of glutamine and ATP through an activated gamma-phospho-Glu-tRNA(Gln).</text>
</comment>
<evidence type="ECO:0000256" key="5">
    <source>
        <dbReference type="HAMAP-Rule" id="MF_03150"/>
    </source>
</evidence>
<sequence>MLSLSLREAINKLKDGSLSAAELCEKCVTRAKRLQELNYIVTDNFVQSQKEAVNSDRLWSEYVSGRHNEWRKFGGIPFAIKDNFCTKNIKTTCASNILNNYVPPYTATVVQRLQGEGGVIIGKTNMDEFAMGSGSTDSIFGPVRNPWNYKFSQPGGEGNGTSDWHIAGGSSGGSAVAVATGTCFGALGSDTGGSTRNPASYCGVVGFKATYGRLSRHGLIPLVNSLDVPGILAKSVDDASLLFNAIAGHDVRDSTTVTDPLQNISLPDDISVKHLHIGIPKEYHAPGISPCVLEAWRRAADMFDDAGAKVTEVSLPHTQYSILCYSVLCCAEVASNMSRYDGIEYGHRAKVEDSTEELFAATRHEGFNDVVRGRILAGNFFLLRRNYDNFFIKAQKVRRLIAEDFRRVFEGGVDILLTPTTLTEAPTHRWFTEADNRTRAEEQDVFTQPINMAGVPAITVPASLSQSGLPIGLQFVGPNFHDQQVLTVAKWFEQQTNFKQLDLSHIDNS</sequence>
<dbReference type="GeneID" id="111105261"/>
<feature type="active site" description="Charge relay system" evidence="5">
    <location>
        <position position="170"/>
    </location>
</feature>
<dbReference type="GO" id="GO:0005524">
    <property type="term" value="F:ATP binding"/>
    <property type="evidence" value="ECO:0007669"/>
    <property type="project" value="UniProtKB-KW"/>
</dbReference>
<evidence type="ECO:0000259" key="6">
    <source>
        <dbReference type="Pfam" id="PF01425"/>
    </source>
</evidence>
<feature type="active site" description="Acyl-ester intermediate" evidence="5">
    <location>
        <position position="194"/>
    </location>
</feature>
<dbReference type="Proteomes" id="UP000694844">
    <property type="component" value="Chromosome 7"/>
</dbReference>
<reference evidence="8" key="1">
    <citation type="submission" date="2025-08" db="UniProtKB">
        <authorList>
            <consortium name="RefSeq"/>
        </authorList>
    </citation>
    <scope>IDENTIFICATION</scope>
    <source>
        <tissue evidence="8">Whole sample</tissue>
    </source>
</reference>
<dbReference type="PANTHER" id="PTHR11895:SF7">
    <property type="entry name" value="GLUTAMYL-TRNA(GLN) AMIDOTRANSFERASE SUBUNIT A, MITOCHONDRIAL"/>
    <property type="match status" value="1"/>
</dbReference>
<dbReference type="RefSeq" id="XP_022295149.1">
    <property type="nucleotide sequence ID" value="XM_022439441.1"/>
</dbReference>
<evidence type="ECO:0000313" key="8">
    <source>
        <dbReference type="RefSeq" id="XP_022295149.1"/>
    </source>
</evidence>
<dbReference type="OrthoDB" id="421993at2759"/>
<dbReference type="KEGG" id="cvn:111105261"/>
<organism evidence="7 8">
    <name type="scientific">Crassostrea virginica</name>
    <name type="common">Eastern oyster</name>
    <dbReference type="NCBI Taxonomy" id="6565"/>
    <lineage>
        <taxon>Eukaryota</taxon>
        <taxon>Metazoa</taxon>
        <taxon>Spiralia</taxon>
        <taxon>Lophotrochozoa</taxon>
        <taxon>Mollusca</taxon>
        <taxon>Bivalvia</taxon>
        <taxon>Autobranchia</taxon>
        <taxon>Pteriomorphia</taxon>
        <taxon>Ostreida</taxon>
        <taxon>Ostreoidea</taxon>
        <taxon>Ostreidae</taxon>
        <taxon>Crassostrea</taxon>
    </lineage>
</organism>
<dbReference type="InterPro" id="IPR036928">
    <property type="entry name" value="AS_sf"/>
</dbReference>
<dbReference type="GO" id="GO:0032543">
    <property type="term" value="P:mitochondrial translation"/>
    <property type="evidence" value="ECO:0007669"/>
    <property type="project" value="UniProtKB-UniRule"/>
</dbReference>
<keyword evidence="5" id="KW-0496">Mitochondrion</keyword>
<proteinExistence type="inferred from homology"/>
<comment type="subunit">
    <text evidence="5">Subunit of the heterotrimeric GatCAB amidotransferase (AdT) complex, composed of A, B and C subunits.</text>
</comment>
<dbReference type="GO" id="GO:0070681">
    <property type="term" value="P:glutaminyl-tRNAGln biosynthesis via transamidation"/>
    <property type="evidence" value="ECO:0007669"/>
    <property type="project" value="UniProtKB-UniRule"/>
</dbReference>
<evidence type="ECO:0000256" key="1">
    <source>
        <dbReference type="ARBA" id="ARBA00022598"/>
    </source>
</evidence>
<dbReference type="GO" id="GO:0050567">
    <property type="term" value="F:glutaminyl-tRNA synthase (glutamine-hydrolyzing) activity"/>
    <property type="evidence" value="ECO:0007669"/>
    <property type="project" value="UniProtKB-UniRule"/>
</dbReference>
<dbReference type="EC" id="6.3.5.7" evidence="5"/>